<dbReference type="InterPro" id="IPR011443">
    <property type="entry name" value="DUF1547"/>
</dbReference>
<evidence type="ECO:0007829" key="5">
    <source>
        <dbReference type="PDB" id="6FQ4"/>
    </source>
</evidence>
<reference evidence="3 4" key="1">
    <citation type="journal article" date="2003" name="Nucleic Acids Res.">
        <title>Genome sequence of Chlamydophila caviae (Chlamydia psittaci GPIC): examining the role of niche-specific genes in the evolution of the Chlamydiaceae.</title>
        <authorList>
            <person name="Read T.D."/>
            <person name="Myers G.S.A."/>
            <person name="Brunham R.C."/>
            <person name="Nelson W.C."/>
            <person name="Paulsen I.T."/>
            <person name="Heidelberg J.F."/>
            <person name="Holtzapple E.K."/>
            <person name="Khouri H.M."/>
            <person name="Federova N.B."/>
            <person name="Carty H.A."/>
            <person name="Umayam L.A."/>
            <person name="Haft D.H."/>
            <person name="Peterson J.D."/>
            <person name="Beanan M.J."/>
            <person name="White O."/>
            <person name="Salzberg S.L."/>
            <person name="Hsia R.-C."/>
            <person name="McClarty G."/>
            <person name="Rank R.G."/>
            <person name="Bavoil P.M."/>
            <person name="Fraser C.M."/>
        </authorList>
    </citation>
    <scope>NUCLEOTIDE SEQUENCE [LARGE SCALE GENOMIC DNA]</scope>
    <source>
        <strain evidence="4">ATCC VR-813 / DSM 19441 / 03DC25 / GPIC</strain>
    </source>
</reference>
<feature type="compositionally biased region" description="Low complexity" evidence="1">
    <location>
        <begin position="764"/>
        <end position="778"/>
    </location>
</feature>
<keyword evidence="5" id="KW-0002">3D-structure</keyword>
<feature type="region of interest" description="Disordered" evidence="1">
    <location>
        <begin position="546"/>
        <end position="567"/>
    </location>
</feature>
<evidence type="ECO:0000259" key="2">
    <source>
        <dbReference type="Pfam" id="PF07577"/>
    </source>
</evidence>
<feature type="domain" description="DUF1547" evidence="2">
    <location>
        <begin position="569"/>
        <end position="611"/>
    </location>
</feature>
<evidence type="ECO:0000313" key="3">
    <source>
        <dbReference type="EMBL" id="AAP04921.1"/>
    </source>
</evidence>
<feature type="compositionally biased region" description="Low complexity" evidence="1">
    <location>
        <begin position="108"/>
        <end position="129"/>
    </location>
</feature>
<sequence length="880" mass="90201">MTSPINNPSTTNVTTTTTSTPVVTTSTSFGGHVVSTTGTGALETTAQTVNTTAEQAVAQAESDSGAVIFTTQRDVSTTAPTTGGSASTATAASLLGTHILGTGRARTDSTSSSDSSISDTSTTSSTQDTGATGETQDAGATGETQDAGATGEAGGTQEASGDVDLGDLAGLRGSEAADGAERAEGPGGLPSMALPKYDPTDKASIIKFLSTPSVQAKLQTKAGHIVFMDEARGSFIFVRNGDWSTAESIAVTNGKTKEPITDVKDLEMCIAKFCVGYESMQADWSNNIQPRVAGQTGETGHYDHLLMSMKFKTTVLYGPWNSKESSSGYTPSVWRRGTKCDSGPIWGDVGGLKGINWNNVAKPDATAFSRETAAPAQPQPGPYTPPVINVNLGGISTNVNVTGGTTTTTVTTSPTPDMSEVDSTAGFDEIDGLSTQDESTETDIDDVETQSTSTQYEDTLHYESGGEEVDNLAPAPLPPGPPPPAKGGVNITGMPAANLQQILNNVREHLDTVYDQNGVHHEGNQDLGTVVRTSENGTYKPTVLLKNDQGDGGRGVQRSNDDDGGELGNILNRVREHLDVVYPESNEGEPIPVNQNLGDVIQAVESGNTPKPTQPEGVFVAKKVNLDGDGNIVGGNARTSSESRASNLMSAAGGEGAEGLEHLLPQLRSHLDDAFDQQGNLVGAPGTNVGSLIKAFQERTGSGGIVAPLPASVVTSSSAPQQSATVSDLPKAQTAETTTPGGSPDLHGAAKGVADSLSNLLQAATPSTTSTTVSSPAPRQETATSTSVAGTRGTATPTTGGSPSGIPGAAANVTATLSSVANKIALFEKGARLQEALDSADTESTQGKQLLEAARNTTTMLSKTLSKVTGSPPSPPQRHS</sequence>
<accession>Q824H6</accession>
<feature type="compositionally biased region" description="Polar residues" evidence="1">
    <location>
        <begin position="859"/>
        <end position="871"/>
    </location>
</feature>
<dbReference type="AlphaFoldDB" id="Q824H6"/>
<dbReference type="OrthoDB" id="16908at2"/>
<dbReference type="PDB" id="6FQ4">
    <property type="method" value="X-ray"/>
    <property type="resolution" value="2.89 A"/>
    <property type="chains" value="B=850-868"/>
</dbReference>
<dbReference type="RefSeq" id="WP_011006142.1">
    <property type="nucleotide sequence ID" value="NC_003361.3"/>
</dbReference>
<proteinExistence type="evidence at protein level"/>
<feature type="region of interest" description="Disordered" evidence="1">
    <location>
        <begin position="859"/>
        <end position="880"/>
    </location>
</feature>
<dbReference type="HOGENOM" id="CLU_011849_1_0_0"/>
<reference evidence="5" key="2">
    <citation type="journal article" date="2018" name="FEBS Lett.">
        <title>Chlamydial virulence factor TarP mimics talin to disrupt the talin-vinculin complex.</title>
        <authorList>
            <person name="Whitewood A.J."/>
            <person name="Singh A.K."/>
            <person name="Brown D.G."/>
            <person name="Goult B.T."/>
        </authorList>
    </citation>
    <scope>X-RAY CRYSTALLOGRAPHY (2.89 ANGSTROMS) OF 850-868</scope>
</reference>
<dbReference type="STRING" id="227941.CCA_00170"/>
<feature type="region of interest" description="Disordered" evidence="1">
    <location>
        <begin position="764"/>
        <end position="807"/>
    </location>
</feature>
<dbReference type="KEGG" id="cca:CCA_00170"/>
<gene>
    <name evidence="3" type="ordered locus">CCA_00170</name>
</gene>
<feature type="compositionally biased region" description="Acidic residues" evidence="1">
    <location>
        <begin position="438"/>
        <end position="448"/>
    </location>
</feature>
<feature type="region of interest" description="Disordered" evidence="1">
    <location>
        <begin position="102"/>
        <end position="196"/>
    </location>
</feature>
<evidence type="ECO:0000313" key="4">
    <source>
        <dbReference type="Proteomes" id="UP000002193"/>
    </source>
</evidence>
<feature type="compositionally biased region" description="Low complexity" evidence="1">
    <location>
        <begin position="137"/>
        <end position="159"/>
    </location>
</feature>
<feature type="region of interest" description="Disordered" evidence="1">
    <location>
        <begin position="428"/>
        <end position="454"/>
    </location>
</feature>
<dbReference type="IntAct" id="Q824H6">
    <property type="interactions" value="1"/>
</dbReference>
<dbReference type="NCBIfam" id="NF033567">
    <property type="entry name" value="act_recrut_TARP"/>
    <property type="match status" value="1"/>
</dbReference>
<dbReference type="MINT" id="Q824H6"/>
<dbReference type="EMBL" id="AE015925">
    <property type="protein sequence ID" value="AAP04921.1"/>
    <property type="molecule type" value="Genomic_DNA"/>
</dbReference>
<protein>
    <recommendedName>
        <fullName evidence="2">DUF1547 domain-containing protein</fullName>
    </recommendedName>
</protein>
<keyword evidence="4" id="KW-1185">Reference proteome</keyword>
<name>Q824H6_CHLCV</name>
<dbReference type="Proteomes" id="UP000002193">
    <property type="component" value="Chromosome"/>
</dbReference>
<dbReference type="PDBsum" id="6FQ4"/>
<feature type="region of interest" description="Disordered" evidence="1">
    <location>
        <begin position="718"/>
        <end position="750"/>
    </location>
</feature>
<evidence type="ECO:0000256" key="1">
    <source>
        <dbReference type="SAM" id="MobiDB-lite"/>
    </source>
</evidence>
<feature type="region of interest" description="Disordered" evidence="1">
    <location>
        <begin position="1"/>
        <end position="20"/>
    </location>
</feature>
<dbReference type="Pfam" id="PF07577">
    <property type="entry name" value="DUF1547"/>
    <property type="match status" value="1"/>
</dbReference>
<comment type="interaction">
    <interactant intactId="EBI-26494126">
        <id>Q824H6</id>
    </interactant>
    <interactant intactId="EBI-702142">
        <id>Q05397</id>
        <label>PTK2</label>
    </interactant>
    <organismsDiffer>true</organismsDiffer>
    <experiments>3</experiments>
</comment>
<feature type="compositionally biased region" description="Low complexity" evidence="1">
    <location>
        <begin position="789"/>
        <end position="807"/>
    </location>
</feature>
<organism evidence="3 4">
    <name type="scientific">Chlamydia caviae (strain ATCC VR-813 / DSM 19441 / 03DC25 / GPIC)</name>
    <name type="common">Chlamydophila caviae</name>
    <dbReference type="NCBI Taxonomy" id="227941"/>
    <lineage>
        <taxon>Bacteria</taxon>
        <taxon>Pseudomonadati</taxon>
        <taxon>Chlamydiota</taxon>
        <taxon>Chlamydiia</taxon>
        <taxon>Chlamydiales</taxon>
        <taxon>Chlamydiaceae</taxon>
        <taxon>Chlamydia/Chlamydophila group</taxon>
        <taxon>Chlamydia</taxon>
    </lineage>
</organism>
<dbReference type="SMR" id="Q824H6"/>